<reference evidence="1 2" key="1">
    <citation type="journal article" date="2012" name="J. Bacteriol.">
        <title>Draft Genome Sequence of Mesorhizobium alhagi CCNWXJ12-2T, a Novel Salt-Resistant Species Isolated from the Desert of Northwestern China.</title>
        <authorList>
            <person name="Zhou M."/>
            <person name="Chen W."/>
            <person name="Chen H."/>
            <person name="Wei G."/>
        </authorList>
    </citation>
    <scope>NUCLEOTIDE SEQUENCE [LARGE SCALE GENOMIC DNA]</scope>
    <source>
        <strain evidence="1 2">CCNWXJ12-2</strain>
    </source>
</reference>
<evidence type="ECO:0000313" key="1">
    <source>
        <dbReference type="EMBL" id="EHK53237.1"/>
    </source>
</evidence>
<dbReference type="AlphaFoldDB" id="H0I175"/>
<keyword evidence="2" id="KW-1185">Reference proteome</keyword>
<dbReference type="RefSeq" id="WP_008839782.1">
    <property type="nucleotide sequence ID" value="NZ_AHAM01000278.1"/>
</dbReference>
<accession>H0I175</accession>
<sequence length="146" mass="16913">MIGIEEQLREKLRKVEALYFGAGTAGEREAAGAASERLKARLSEIGRQDPAVEMQFSMPDPWAVRLFVALCRRYGIRPYRYPRQRRTTIMVRAPRRFIDTVVWRQFSELHSDLWSHFEATTERLIREAVHTDTSDAETMAMPVGSR</sequence>
<dbReference type="Proteomes" id="UP000003250">
    <property type="component" value="Unassembled WGS sequence"/>
</dbReference>
<evidence type="ECO:0000313" key="2">
    <source>
        <dbReference type="Proteomes" id="UP000003250"/>
    </source>
</evidence>
<name>H0I175_9HYPH</name>
<organism evidence="1 2">
    <name type="scientific">Mesorhizobium alhagi CCNWXJ12-2</name>
    <dbReference type="NCBI Taxonomy" id="1107882"/>
    <lineage>
        <taxon>Bacteria</taxon>
        <taxon>Pseudomonadati</taxon>
        <taxon>Pseudomonadota</taxon>
        <taxon>Alphaproteobacteria</taxon>
        <taxon>Hyphomicrobiales</taxon>
        <taxon>Phyllobacteriaceae</taxon>
        <taxon>Allomesorhizobium</taxon>
    </lineage>
</organism>
<protein>
    <submittedName>
        <fullName evidence="1">Uncharacterized protein</fullName>
    </submittedName>
</protein>
<dbReference type="PATRIC" id="fig|1107882.3.peg.6008"/>
<proteinExistence type="predicted"/>
<gene>
    <name evidence="1" type="ORF">MAXJ12_31062</name>
</gene>
<dbReference type="EMBL" id="AHAM01000278">
    <property type="protein sequence ID" value="EHK53237.1"/>
    <property type="molecule type" value="Genomic_DNA"/>
</dbReference>